<feature type="region of interest" description="Disordered" evidence="1">
    <location>
        <begin position="1"/>
        <end position="20"/>
    </location>
</feature>
<gene>
    <name evidence="3" type="ORF">B0H67DRAFT_476501</name>
</gene>
<sequence>MKLFRKLKKKKAEGEGLSETNSLHQALASVPADAVAPRQDESGVNLAATPIPVLPSSNVCAVCFHLDPGKAPRHGNPSKNDPSWVIQEYNVPPETPAAKIELANSEDLINAAKDGCMHCFIVRSALNALHPGWETEKTIISIFLAPNLPVVVRLEFGSFVTTTVSREDALRTYGFDVPVKFIATLLDPSKPGTEAEIYRLRGGKGESSGQGYELSSLVGHMGFAEDIPRRVDDDESLEFIRKNVEHCLGEHSCGGDGSTLPLLPDRVIWVEANTPSRIQLVEPNGARARYIALSYCWGPVSPETYLTDATNLDARKEGIDYDDLPPLIQDVVRCARALGIAYIWIDRLCIIQGDGGDFTTQAPKMGGIYGDATLAIAAASASSENDHIMRERDQKNGPFTLDMNLQGLGKLPLGIRRRTHRLGTENHGGDYGRVSTRAWIWQERLLSARTVFFTPHALKFECHRHSIWEGFDRGVVGHSWATQLDLISNSNSSWLRLVEEFMQRDITRPSDRLPAIEAVMRYIATKTGWSPFWGVFEEHLVESLGWVSQSKKTVAGKHAGVMNPGHYAPTWSWASVDGGISYSHVLPYHDGPLEHMDPPIYELECRNLDRATGSVIIVGSYVIGGIRCVIEPNQDYDETDDRAGKYRYKYQVRVSGQHADFSFEPDVALVPSGGSEQAYTPSVVRMPHGQTAPVEEWTGNCLVVLVAKHNVKSLAILLGASLRSPGGNLWERLGTTGGIAVSVWSEEHVKKGPIRVG</sequence>
<keyword evidence="4" id="KW-1185">Reference proteome</keyword>
<dbReference type="Proteomes" id="UP001172102">
    <property type="component" value="Unassembled WGS sequence"/>
</dbReference>
<dbReference type="PANTHER" id="PTHR33112">
    <property type="entry name" value="DOMAIN PROTEIN, PUTATIVE-RELATED"/>
    <property type="match status" value="1"/>
</dbReference>
<evidence type="ECO:0000256" key="1">
    <source>
        <dbReference type="SAM" id="MobiDB-lite"/>
    </source>
</evidence>
<organism evidence="3 4">
    <name type="scientific">Lasiosphaeris hirsuta</name>
    <dbReference type="NCBI Taxonomy" id="260670"/>
    <lineage>
        <taxon>Eukaryota</taxon>
        <taxon>Fungi</taxon>
        <taxon>Dikarya</taxon>
        <taxon>Ascomycota</taxon>
        <taxon>Pezizomycotina</taxon>
        <taxon>Sordariomycetes</taxon>
        <taxon>Sordariomycetidae</taxon>
        <taxon>Sordariales</taxon>
        <taxon>Lasiosphaeriaceae</taxon>
        <taxon>Lasiosphaeris</taxon>
    </lineage>
</organism>
<evidence type="ECO:0000313" key="4">
    <source>
        <dbReference type="Proteomes" id="UP001172102"/>
    </source>
</evidence>
<accession>A0AA40B9P7</accession>
<dbReference type="EMBL" id="JAUKUA010000001">
    <property type="protein sequence ID" value="KAK0730232.1"/>
    <property type="molecule type" value="Genomic_DNA"/>
</dbReference>
<reference evidence="3" key="1">
    <citation type="submission" date="2023-06" db="EMBL/GenBank/DDBJ databases">
        <title>Genome-scale phylogeny and comparative genomics of the fungal order Sordariales.</title>
        <authorList>
            <consortium name="Lawrence Berkeley National Laboratory"/>
            <person name="Hensen N."/>
            <person name="Bonometti L."/>
            <person name="Westerberg I."/>
            <person name="Brannstrom I.O."/>
            <person name="Guillou S."/>
            <person name="Cros-Aarteil S."/>
            <person name="Calhoun S."/>
            <person name="Haridas S."/>
            <person name="Kuo A."/>
            <person name="Mondo S."/>
            <person name="Pangilinan J."/>
            <person name="Riley R."/>
            <person name="Labutti K."/>
            <person name="Andreopoulos B."/>
            <person name="Lipzen A."/>
            <person name="Chen C."/>
            <person name="Yanf M."/>
            <person name="Daum C."/>
            <person name="Ng V."/>
            <person name="Clum A."/>
            <person name="Steindorff A."/>
            <person name="Ohm R."/>
            <person name="Martin F."/>
            <person name="Silar P."/>
            <person name="Natvig D."/>
            <person name="Lalanne C."/>
            <person name="Gautier V."/>
            <person name="Ament-Velasquez S.L."/>
            <person name="Kruys A."/>
            <person name="Hutchinson M.I."/>
            <person name="Powell A.J."/>
            <person name="Barry K."/>
            <person name="Miller A.N."/>
            <person name="Grigoriev I.V."/>
            <person name="Debuchy R."/>
            <person name="Gladieux P."/>
            <person name="Thoren M.H."/>
            <person name="Johannesson H."/>
        </authorList>
    </citation>
    <scope>NUCLEOTIDE SEQUENCE</scope>
    <source>
        <strain evidence="3">SMH4607-1</strain>
    </source>
</reference>
<evidence type="ECO:0000259" key="2">
    <source>
        <dbReference type="Pfam" id="PF06985"/>
    </source>
</evidence>
<feature type="compositionally biased region" description="Basic residues" evidence="1">
    <location>
        <begin position="1"/>
        <end position="11"/>
    </location>
</feature>
<dbReference type="PANTHER" id="PTHR33112:SF8">
    <property type="entry name" value="HETEROKARYON INCOMPATIBILITY DOMAIN-CONTAINING PROTEIN"/>
    <property type="match status" value="1"/>
</dbReference>
<name>A0AA40B9P7_9PEZI</name>
<dbReference type="Pfam" id="PF06985">
    <property type="entry name" value="HET"/>
    <property type="match status" value="1"/>
</dbReference>
<feature type="domain" description="Heterokaryon incompatibility" evidence="2">
    <location>
        <begin position="290"/>
        <end position="443"/>
    </location>
</feature>
<dbReference type="AlphaFoldDB" id="A0AA40B9P7"/>
<evidence type="ECO:0000313" key="3">
    <source>
        <dbReference type="EMBL" id="KAK0730232.1"/>
    </source>
</evidence>
<proteinExistence type="predicted"/>
<dbReference type="InterPro" id="IPR010730">
    <property type="entry name" value="HET"/>
</dbReference>
<protein>
    <submittedName>
        <fullName evidence="3">Heterokaryon incompatibility protein-domain-containing protein</fullName>
    </submittedName>
</protein>
<comment type="caution">
    <text evidence="3">The sequence shown here is derived from an EMBL/GenBank/DDBJ whole genome shotgun (WGS) entry which is preliminary data.</text>
</comment>